<reference evidence="1" key="1">
    <citation type="submission" date="2022-08" db="EMBL/GenBank/DDBJ databases">
        <title>Genome Sequence of Lecanicillium fungicola.</title>
        <authorList>
            <person name="Buettner E."/>
        </authorList>
    </citation>
    <scope>NUCLEOTIDE SEQUENCE</scope>
    <source>
        <strain evidence="1">Babe33</strain>
    </source>
</reference>
<name>A0ACC1MPQ6_9HYPO</name>
<dbReference type="Proteomes" id="UP001143910">
    <property type="component" value="Unassembled WGS sequence"/>
</dbReference>
<comment type="caution">
    <text evidence="1">The sequence shown here is derived from an EMBL/GenBank/DDBJ whole genome shotgun (WGS) entry which is preliminary data.</text>
</comment>
<evidence type="ECO:0000313" key="2">
    <source>
        <dbReference type="Proteomes" id="UP001143910"/>
    </source>
</evidence>
<gene>
    <name evidence="1" type="ORF">NQ176_g9073</name>
</gene>
<organism evidence="1 2">
    <name type="scientific">Zarea fungicola</name>
    <dbReference type="NCBI Taxonomy" id="93591"/>
    <lineage>
        <taxon>Eukaryota</taxon>
        <taxon>Fungi</taxon>
        <taxon>Dikarya</taxon>
        <taxon>Ascomycota</taxon>
        <taxon>Pezizomycotina</taxon>
        <taxon>Sordariomycetes</taxon>
        <taxon>Hypocreomycetidae</taxon>
        <taxon>Hypocreales</taxon>
        <taxon>Cordycipitaceae</taxon>
        <taxon>Zarea</taxon>
    </lineage>
</organism>
<sequence length="250" mass="26208">MPTPEYDLLSAQPIGLDRARSREAERSFLDDASKASATPPASMSALGPPKEVSCLPSADSGIFMSTINDDVVLKLGTAAQPTTLTQTIHTELLNDLQCNGAAKSALQAILGLDGANAPTFTRDAAELDDNASVTAASWISRTSTPDGEMDGEMDGGAQLGRSDTAFSAIDTHFARPAYPDTSKPVMTTVIDTPVTTLENHFLHKPNGSLTGLGTGHGIAAPLLADLNPDIHFDSALWPDATRRFMTGAKS</sequence>
<evidence type="ECO:0000313" key="1">
    <source>
        <dbReference type="EMBL" id="KAJ2968659.1"/>
    </source>
</evidence>
<keyword evidence="2" id="KW-1185">Reference proteome</keyword>
<proteinExistence type="predicted"/>
<dbReference type="EMBL" id="JANJQO010001937">
    <property type="protein sequence ID" value="KAJ2968659.1"/>
    <property type="molecule type" value="Genomic_DNA"/>
</dbReference>
<protein>
    <submittedName>
        <fullName evidence="1">Uncharacterized protein</fullName>
    </submittedName>
</protein>
<accession>A0ACC1MPQ6</accession>